<dbReference type="PANTHER" id="PTHR30437">
    <property type="entry name" value="TRANSCRIPTION ELONGATION FACTOR GREA"/>
    <property type="match status" value="1"/>
</dbReference>
<dbReference type="NCBIfam" id="NF004396">
    <property type="entry name" value="PRK05753.1"/>
    <property type="match status" value="1"/>
</dbReference>
<dbReference type="RefSeq" id="WP_202008027.1">
    <property type="nucleotide sequence ID" value="NZ_JAERRB010000001.1"/>
</dbReference>
<name>A0ABS1KMY1_9BACT</name>
<evidence type="ECO:0000313" key="3">
    <source>
        <dbReference type="Proteomes" id="UP000613030"/>
    </source>
</evidence>
<accession>A0ABS1KMY1</accession>
<keyword evidence="2" id="KW-0418">Kinase</keyword>
<evidence type="ECO:0000313" key="2">
    <source>
        <dbReference type="EMBL" id="MBL0740704.1"/>
    </source>
</evidence>
<keyword evidence="2" id="KW-0808">Transferase</keyword>
<sequence>MEKKMLITDTDYHRLIGLIGFTTETGKTPEMLAQLFHALCDAERVLPEEIPESVVTMNSSVLLKDLSTGRETELTITYPQDADHRERRVSVFSAVGAALLGMQAGDVVSWKVPAGQGRFQILKVTYQPEAVGDYSL</sequence>
<reference evidence="2 3" key="1">
    <citation type="submission" date="2021-01" db="EMBL/GenBank/DDBJ databases">
        <title>Chryseolinea sp. Jin1 Genome sequencing and assembly.</title>
        <authorList>
            <person name="Kim I."/>
        </authorList>
    </citation>
    <scope>NUCLEOTIDE SEQUENCE [LARGE SCALE GENOMIC DNA]</scope>
    <source>
        <strain evidence="2 3">Jin1</strain>
    </source>
</reference>
<gene>
    <name evidence="2" type="primary">rnk</name>
    <name evidence="2" type="ORF">JI741_05715</name>
</gene>
<dbReference type="SUPFAM" id="SSF54534">
    <property type="entry name" value="FKBP-like"/>
    <property type="match status" value="1"/>
</dbReference>
<organism evidence="2 3">
    <name type="scientific">Chryseolinea lacunae</name>
    <dbReference type="NCBI Taxonomy" id="2801331"/>
    <lineage>
        <taxon>Bacteria</taxon>
        <taxon>Pseudomonadati</taxon>
        <taxon>Bacteroidota</taxon>
        <taxon>Cytophagia</taxon>
        <taxon>Cytophagales</taxon>
        <taxon>Fulvivirgaceae</taxon>
        <taxon>Chryseolinea</taxon>
    </lineage>
</organism>
<dbReference type="EMBL" id="JAERRB010000001">
    <property type="protein sequence ID" value="MBL0740704.1"/>
    <property type="molecule type" value="Genomic_DNA"/>
</dbReference>
<dbReference type="InterPro" id="IPR036953">
    <property type="entry name" value="GreA/GreB_C_sf"/>
</dbReference>
<feature type="domain" description="Transcription elongation factor GreA/GreB C-terminal" evidence="1">
    <location>
        <begin position="51"/>
        <end position="126"/>
    </location>
</feature>
<dbReference type="PANTHER" id="PTHR30437:SF5">
    <property type="entry name" value="REGULATOR OF NUCLEOSIDE DIPHOSPHATE KINASE"/>
    <property type="match status" value="1"/>
</dbReference>
<comment type="caution">
    <text evidence="2">The sequence shown here is derived from an EMBL/GenBank/DDBJ whole genome shotgun (WGS) entry which is preliminary data.</text>
</comment>
<dbReference type="GO" id="GO:0016301">
    <property type="term" value="F:kinase activity"/>
    <property type="evidence" value="ECO:0007669"/>
    <property type="project" value="UniProtKB-KW"/>
</dbReference>
<dbReference type="Gene3D" id="3.10.50.30">
    <property type="entry name" value="Transcription elongation factor, GreA/GreB, C-terminal domain"/>
    <property type="match status" value="1"/>
</dbReference>
<proteinExistence type="predicted"/>
<dbReference type="InterPro" id="IPR023459">
    <property type="entry name" value="Tscrpt_elong_fac_GreA/B_fam"/>
</dbReference>
<dbReference type="InterPro" id="IPR001437">
    <property type="entry name" value="Tscrpt_elong_fac_GreA/B_C"/>
</dbReference>
<evidence type="ECO:0000259" key="1">
    <source>
        <dbReference type="Pfam" id="PF01272"/>
    </source>
</evidence>
<keyword evidence="3" id="KW-1185">Reference proteome</keyword>
<dbReference type="Pfam" id="PF01272">
    <property type="entry name" value="GreA_GreB"/>
    <property type="match status" value="1"/>
</dbReference>
<dbReference type="Proteomes" id="UP000613030">
    <property type="component" value="Unassembled WGS sequence"/>
</dbReference>
<protein>
    <submittedName>
        <fullName evidence="2">Nucleoside diphosphate kinase regulator</fullName>
    </submittedName>
</protein>